<dbReference type="PANTHER" id="PTHR48111">
    <property type="entry name" value="REGULATOR OF RPOS"/>
    <property type="match status" value="1"/>
</dbReference>
<evidence type="ECO:0000313" key="7">
    <source>
        <dbReference type="Proteomes" id="UP000316580"/>
    </source>
</evidence>
<dbReference type="CDD" id="cd00383">
    <property type="entry name" value="trans_reg_C"/>
    <property type="match status" value="1"/>
</dbReference>
<dbReference type="InterPro" id="IPR001867">
    <property type="entry name" value="OmpR/PhoB-type_DNA-bd"/>
</dbReference>
<evidence type="ECO:0000256" key="2">
    <source>
        <dbReference type="ARBA" id="ARBA00023012"/>
    </source>
</evidence>
<name>A0A660A4Q1_STRPY</name>
<dbReference type="PANTHER" id="PTHR48111:SF2">
    <property type="entry name" value="RESPONSE REGULATOR SAER"/>
    <property type="match status" value="1"/>
</dbReference>
<keyword evidence="5" id="KW-0804">Transcription</keyword>
<dbReference type="Pfam" id="PF00486">
    <property type="entry name" value="Trans_reg_C"/>
    <property type="match status" value="1"/>
</dbReference>
<proteinExistence type="predicted"/>
<dbReference type="AlphaFoldDB" id="A0A660A4Q1"/>
<gene>
    <name evidence="6" type="ORF">FGO82_09620</name>
</gene>
<keyword evidence="3" id="KW-0805">Transcription regulation</keyword>
<dbReference type="GO" id="GO:0000156">
    <property type="term" value="F:phosphorelay response regulator activity"/>
    <property type="evidence" value="ECO:0007669"/>
    <property type="project" value="TreeGrafter"/>
</dbReference>
<keyword evidence="4" id="KW-0238">DNA-binding</keyword>
<dbReference type="Proteomes" id="UP000316580">
    <property type="component" value="Unassembled WGS sequence"/>
</dbReference>
<sequence>MYKILAIDDDKEILKLMKTALEIENYHVITCQEIELPIVFDDFKGYDLILLDIMMPNISGTEFCYKIREEVHSPIIFVSALDGDNEIVQALNIGGDDFIVKPFSLKQFVAKVNSHLKREERAKIKNEAEERVKRSFPPIEIYLEERMLYIDKQPLFLTYREYEILELLSRHLYKVFTKEEIYEQVYSDEASALFHSISEYIYQIRMKFSSFGINPIKTIRGIGYKWDV</sequence>
<dbReference type="Gene3D" id="3.40.50.2300">
    <property type="match status" value="1"/>
</dbReference>
<dbReference type="InterPro" id="IPR001789">
    <property type="entry name" value="Sig_transdc_resp-reg_receiver"/>
</dbReference>
<keyword evidence="1" id="KW-0597">Phosphoprotein</keyword>
<evidence type="ECO:0000256" key="3">
    <source>
        <dbReference type="ARBA" id="ARBA00023015"/>
    </source>
</evidence>
<dbReference type="InterPro" id="IPR039420">
    <property type="entry name" value="WalR-like"/>
</dbReference>
<dbReference type="InterPro" id="IPR036388">
    <property type="entry name" value="WH-like_DNA-bd_sf"/>
</dbReference>
<dbReference type="GO" id="GO:0006355">
    <property type="term" value="P:regulation of DNA-templated transcription"/>
    <property type="evidence" value="ECO:0007669"/>
    <property type="project" value="InterPro"/>
</dbReference>
<dbReference type="Pfam" id="PF00072">
    <property type="entry name" value="Response_reg"/>
    <property type="match status" value="1"/>
</dbReference>
<evidence type="ECO:0000256" key="5">
    <source>
        <dbReference type="ARBA" id="ARBA00023163"/>
    </source>
</evidence>
<dbReference type="PROSITE" id="PS51755">
    <property type="entry name" value="OMPR_PHOB"/>
    <property type="match status" value="1"/>
</dbReference>
<organism evidence="6 7">
    <name type="scientific">Streptococcus pyogenes</name>
    <dbReference type="NCBI Taxonomy" id="1314"/>
    <lineage>
        <taxon>Bacteria</taxon>
        <taxon>Bacillati</taxon>
        <taxon>Bacillota</taxon>
        <taxon>Bacilli</taxon>
        <taxon>Lactobacillales</taxon>
        <taxon>Streptococcaceae</taxon>
        <taxon>Streptococcus</taxon>
    </lineage>
</organism>
<dbReference type="SUPFAM" id="SSF52172">
    <property type="entry name" value="CheY-like"/>
    <property type="match status" value="1"/>
</dbReference>
<dbReference type="InterPro" id="IPR011006">
    <property type="entry name" value="CheY-like_superfamily"/>
</dbReference>
<evidence type="ECO:0000256" key="1">
    <source>
        <dbReference type="ARBA" id="ARBA00022553"/>
    </source>
</evidence>
<protein>
    <submittedName>
        <fullName evidence="6">Response regulator transcription factor</fullName>
    </submittedName>
</protein>
<comment type="caution">
    <text evidence="6">The sequence shown here is derived from an EMBL/GenBank/DDBJ whole genome shotgun (WGS) entry which is preliminary data.</text>
</comment>
<dbReference type="CDD" id="cd17574">
    <property type="entry name" value="REC_OmpR"/>
    <property type="match status" value="1"/>
</dbReference>
<dbReference type="SMART" id="SM00862">
    <property type="entry name" value="Trans_reg_C"/>
    <property type="match status" value="1"/>
</dbReference>
<dbReference type="GO" id="GO:0032993">
    <property type="term" value="C:protein-DNA complex"/>
    <property type="evidence" value="ECO:0007669"/>
    <property type="project" value="TreeGrafter"/>
</dbReference>
<dbReference type="Gene3D" id="1.10.10.10">
    <property type="entry name" value="Winged helix-like DNA-binding domain superfamily/Winged helix DNA-binding domain"/>
    <property type="match status" value="1"/>
</dbReference>
<dbReference type="GO" id="GO:0000976">
    <property type="term" value="F:transcription cis-regulatory region binding"/>
    <property type="evidence" value="ECO:0007669"/>
    <property type="project" value="TreeGrafter"/>
</dbReference>
<dbReference type="GO" id="GO:0005829">
    <property type="term" value="C:cytosol"/>
    <property type="evidence" value="ECO:0007669"/>
    <property type="project" value="TreeGrafter"/>
</dbReference>
<evidence type="ECO:0000256" key="4">
    <source>
        <dbReference type="ARBA" id="ARBA00023125"/>
    </source>
</evidence>
<dbReference type="PROSITE" id="PS50110">
    <property type="entry name" value="RESPONSE_REGULATORY"/>
    <property type="match status" value="1"/>
</dbReference>
<dbReference type="EMBL" id="VCID01000544">
    <property type="protein sequence ID" value="TNY46108.1"/>
    <property type="molecule type" value="Genomic_DNA"/>
</dbReference>
<evidence type="ECO:0000313" key="6">
    <source>
        <dbReference type="EMBL" id="TNY46108.1"/>
    </source>
</evidence>
<reference evidence="6 7" key="1">
    <citation type="submission" date="2019-05" db="EMBL/GenBank/DDBJ databases">
        <title>Novel genomic isolates of S.pyogenes and S.dysgalactiae subsp. equisimilis associated to necrotising fasciitis (NSTI).</title>
        <authorList>
            <person name="Barrantes I."/>
        </authorList>
    </citation>
    <scope>NUCLEOTIDE SEQUENCE [LARGE SCALE GENOMIC DNA]</scope>
    <source>
        <strain evidence="6 7">SPY6028</strain>
    </source>
</reference>
<accession>A0A660A4Q1</accession>
<keyword evidence="2" id="KW-0902">Two-component regulatory system</keyword>
<dbReference type="RefSeq" id="WP_011528607.1">
    <property type="nucleotide sequence ID" value="NZ_CAAHPQ010000001.1"/>
</dbReference>
<dbReference type="SMART" id="SM00448">
    <property type="entry name" value="REC"/>
    <property type="match status" value="1"/>
</dbReference>